<feature type="signal peptide" evidence="1">
    <location>
        <begin position="1"/>
        <end position="30"/>
    </location>
</feature>
<keyword evidence="1" id="KW-0732">Signal</keyword>
<dbReference type="InterPro" id="IPR021224">
    <property type="entry name" value="DUF2690"/>
</dbReference>
<name>A0ABS6IAF3_9MICC</name>
<comment type="caution">
    <text evidence="2">The sequence shown here is derived from an EMBL/GenBank/DDBJ whole genome shotgun (WGS) entry which is preliminary data.</text>
</comment>
<dbReference type="RefSeq" id="WP_216925938.1">
    <property type="nucleotide sequence ID" value="NZ_JAHOPC010000010.1"/>
</dbReference>
<organism evidence="2 3">
    <name type="scientific">Paenarthrobacter aromaticivorans</name>
    <dbReference type="NCBI Taxonomy" id="2849150"/>
    <lineage>
        <taxon>Bacteria</taxon>
        <taxon>Bacillati</taxon>
        <taxon>Actinomycetota</taxon>
        <taxon>Actinomycetes</taxon>
        <taxon>Micrococcales</taxon>
        <taxon>Micrococcaceae</taxon>
        <taxon>Paenarthrobacter</taxon>
    </lineage>
</organism>
<reference evidence="2 3" key="1">
    <citation type="submission" date="2021-06" db="EMBL/GenBank/DDBJ databases">
        <authorList>
            <person name="Jeong J.W."/>
        </authorList>
    </citation>
    <scope>NUCLEOTIDE SEQUENCE [LARGE SCALE GENOMIC DNA]</scope>
    <source>
        <strain evidence="2 3">MMS21-TAE1-1</strain>
    </source>
</reference>
<gene>
    <name evidence="2" type="ORF">KSW38_16140</name>
</gene>
<evidence type="ECO:0000256" key="1">
    <source>
        <dbReference type="SAM" id="SignalP"/>
    </source>
</evidence>
<dbReference type="Proteomes" id="UP000824166">
    <property type="component" value="Unassembled WGS sequence"/>
</dbReference>
<keyword evidence="3" id="KW-1185">Reference proteome</keyword>
<accession>A0ABS6IAF3</accession>
<proteinExistence type="predicted"/>
<protein>
    <submittedName>
        <fullName evidence="2">YjfA family protein</fullName>
    </submittedName>
</protein>
<dbReference type="EMBL" id="JAHOPC010000010">
    <property type="protein sequence ID" value="MBU8867818.1"/>
    <property type="molecule type" value="Genomic_DNA"/>
</dbReference>
<evidence type="ECO:0000313" key="2">
    <source>
        <dbReference type="EMBL" id="MBU8867818.1"/>
    </source>
</evidence>
<feature type="chain" id="PRO_5046347420" evidence="1">
    <location>
        <begin position="31"/>
        <end position="186"/>
    </location>
</feature>
<dbReference type="Pfam" id="PF10901">
    <property type="entry name" value="DUF2690"/>
    <property type="match status" value="1"/>
</dbReference>
<sequence>MDTFVRKTISVVAMTLMLALSAMFAAPSHASGPSVTTPSKAATSVRAEASPTCYGDYCSGMDPVASGCAEGAKTLDSHVQGLGGGIVELRYSPKCGTNWARWTAYPTGWCMNCGIVGLRAVQDTGYTQSIDLTNKPIKDGESVWSPMIYSPVKKVKAEIINICGDAGMVAAAFDCAMNGLESTRSL</sequence>
<evidence type="ECO:0000313" key="3">
    <source>
        <dbReference type="Proteomes" id="UP000824166"/>
    </source>
</evidence>